<accession>A0A2M7G5C8</accession>
<dbReference type="AlphaFoldDB" id="A0A2M7G5C8"/>
<evidence type="ECO:0008006" key="3">
    <source>
        <dbReference type="Google" id="ProtNLM"/>
    </source>
</evidence>
<dbReference type="Proteomes" id="UP000231019">
    <property type="component" value="Unassembled WGS sequence"/>
</dbReference>
<gene>
    <name evidence="1" type="ORF">COW36_10045</name>
</gene>
<dbReference type="InterPro" id="IPR036770">
    <property type="entry name" value="Ankyrin_rpt-contain_sf"/>
</dbReference>
<sequence>MSALPVLSSDELEGGVIPLLHQMSKNLAFPLHSDHGSVEWEKYLNMVIRRILNQKWDHQYWLLNYMADLASIQVHPTHVQNKTALKQIMSLVGLGAPVNQISTNEKTGNLSVLDYALQAGHTEIIQYLKSRGAQTSQYLFENGYITRDDYDLFWKLKPEWE</sequence>
<protein>
    <recommendedName>
        <fullName evidence="3">Ankyrin repeat domain-containing protein</fullName>
    </recommendedName>
</protein>
<evidence type="ECO:0000313" key="2">
    <source>
        <dbReference type="Proteomes" id="UP000231019"/>
    </source>
</evidence>
<name>A0A2M7G5C8_9BACT</name>
<dbReference type="SUPFAM" id="SSF48403">
    <property type="entry name" value="Ankyrin repeat"/>
    <property type="match status" value="1"/>
</dbReference>
<evidence type="ECO:0000313" key="1">
    <source>
        <dbReference type="EMBL" id="PIW17140.1"/>
    </source>
</evidence>
<comment type="caution">
    <text evidence="1">The sequence shown here is derived from an EMBL/GenBank/DDBJ whole genome shotgun (WGS) entry which is preliminary data.</text>
</comment>
<dbReference type="EMBL" id="PFFQ01000028">
    <property type="protein sequence ID" value="PIW17140.1"/>
    <property type="molecule type" value="Genomic_DNA"/>
</dbReference>
<organism evidence="1 2">
    <name type="scientific">bacterium (Candidatus Blackallbacteria) CG17_big_fil_post_rev_8_21_14_2_50_48_46</name>
    <dbReference type="NCBI Taxonomy" id="2014261"/>
    <lineage>
        <taxon>Bacteria</taxon>
        <taxon>Candidatus Blackallbacteria</taxon>
    </lineage>
</organism>
<reference evidence="1 2" key="1">
    <citation type="submission" date="2017-09" db="EMBL/GenBank/DDBJ databases">
        <title>Depth-based differentiation of microbial function through sediment-hosted aquifers and enrichment of novel symbionts in the deep terrestrial subsurface.</title>
        <authorList>
            <person name="Probst A.J."/>
            <person name="Ladd B."/>
            <person name="Jarett J.K."/>
            <person name="Geller-Mcgrath D.E."/>
            <person name="Sieber C.M."/>
            <person name="Emerson J.B."/>
            <person name="Anantharaman K."/>
            <person name="Thomas B.C."/>
            <person name="Malmstrom R."/>
            <person name="Stieglmeier M."/>
            <person name="Klingl A."/>
            <person name="Woyke T."/>
            <person name="Ryan C.M."/>
            <person name="Banfield J.F."/>
        </authorList>
    </citation>
    <scope>NUCLEOTIDE SEQUENCE [LARGE SCALE GENOMIC DNA]</scope>
    <source>
        <strain evidence="1">CG17_big_fil_post_rev_8_21_14_2_50_48_46</strain>
    </source>
</reference>
<proteinExistence type="predicted"/>